<feature type="domain" description="JmjC" evidence="5">
    <location>
        <begin position="107"/>
        <end position="234"/>
    </location>
</feature>
<evidence type="ECO:0000256" key="3">
    <source>
        <dbReference type="PROSITE-ProRule" id="PRU00023"/>
    </source>
</evidence>
<dbReference type="SMART" id="SM00248">
    <property type="entry name" value="ANK"/>
    <property type="match status" value="7"/>
</dbReference>
<dbReference type="SMART" id="SM00558">
    <property type="entry name" value="JmjC"/>
    <property type="match status" value="1"/>
</dbReference>
<dbReference type="Gene3D" id="1.25.40.20">
    <property type="entry name" value="Ankyrin repeat-containing domain"/>
    <property type="match status" value="4"/>
</dbReference>
<dbReference type="PROSITE" id="PS50088">
    <property type="entry name" value="ANK_REPEAT"/>
    <property type="match status" value="3"/>
</dbReference>
<dbReference type="SUPFAM" id="SSF48403">
    <property type="entry name" value="Ankyrin repeat"/>
    <property type="match status" value="1"/>
</dbReference>
<dbReference type="Pfam" id="PF08007">
    <property type="entry name" value="JmjC_2"/>
    <property type="match status" value="1"/>
</dbReference>
<feature type="repeat" description="ANK" evidence="3">
    <location>
        <begin position="318"/>
        <end position="350"/>
    </location>
</feature>
<dbReference type="InterPro" id="IPR010734">
    <property type="entry name" value="Copine_C"/>
</dbReference>
<keyword evidence="1" id="KW-0677">Repeat</keyword>
<name>A0AA36JAA5_9DINO</name>
<feature type="region of interest" description="Disordered" evidence="4">
    <location>
        <begin position="1"/>
        <end position="22"/>
    </location>
</feature>
<dbReference type="EMBL" id="CAUJNA010003436">
    <property type="protein sequence ID" value="CAJ1401952.1"/>
    <property type="molecule type" value="Genomic_DNA"/>
</dbReference>
<dbReference type="Pfam" id="PF12796">
    <property type="entry name" value="Ank_2"/>
    <property type="match status" value="2"/>
</dbReference>
<evidence type="ECO:0000259" key="5">
    <source>
        <dbReference type="PROSITE" id="PS51184"/>
    </source>
</evidence>
<comment type="caution">
    <text evidence="6">The sequence shown here is derived from an EMBL/GenBank/DDBJ whole genome shotgun (WGS) entry which is preliminary data.</text>
</comment>
<dbReference type="PROSITE" id="PS51184">
    <property type="entry name" value="JMJC"/>
    <property type="match status" value="1"/>
</dbReference>
<feature type="repeat" description="ANK" evidence="3">
    <location>
        <begin position="420"/>
        <end position="452"/>
    </location>
</feature>
<dbReference type="Pfam" id="PF07002">
    <property type="entry name" value="Copine"/>
    <property type="match status" value="1"/>
</dbReference>
<feature type="compositionally biased region" description="Polar residues" evidence="4">
    <location>
        <begin position="734"/>
        <end position="743"/>
    </location>
</feature>
<dbReference type="PANTHER" id="PTHR24173:SF74">
    <property type="entry name" value="ANKYRIN REPEAT DOMAIN-CONTAINING PROTEIN 16"/>
    <property type="match status" value="1"/>
</dbReference>
<evidence type="ECO:0000256" key="4">
    <source>
        <dbReference type="SAM" id="MobiDB-lite"/>
    </source>
</evidence>
<reference evidence="6" key="1">
    <citation type="submission" date="2023-08" db="EMBL/GenBank/DDBJ databases">
        <authorList>
            <person name="Chen Y."/>
            <person name="Shah S."/>
            <person name="Dougan E. K."/>
            <person name="Thang M."/>
            <person name="Chan C."/>
        </authorList>
    </citation>
    <scope>NUCLEOTIDE SEQUENCE</scope>
</reference>
<dbReference type="AlphaFoldDB" id="A0AA36JAA5"/>
<evidence type="ECO:0000313" key="7">
    <source>
        <dbReference type="Proteomes" id="UP001178507"/>
    </source>
</evidence>
<feature type="region of interest" description="Disordered" evidence="4">
    <location>
        <begin position="696"/>
        <end position="784"/>
    </location>
</feature>
<dbReference type="InterPro" id="IPR036770">
    <property type="entry name" value="Ankyrin_rpt-contain_sf"/>
</dbReference>
<keyword evidence="2 3" id="KW-0040">ANK repeat</keyword>
<accession>A0AA36JAA5</accession>
<feature type="compositionally biased region" description="Low complexity" evidence="4">
    <location>
        <begin position="696"/>
        <end position="716"/>
    </location>
</feature>
<feature type="repeat" description="ANK" evidence="3">
    <location>
        <begin position="387"/>
        <end position="419"/>
    </location>
</feature>
<dbReference type="InterPro" id="IPR003347">
    <property type="entry name" value="JmjC_dom"/>
</dbReference>
<dbReference type="PANTHER" id="PTHR24173">
    <property type="entry name" value="ANKYRIN REPEAT CONTAINING"/>
    <property type="match status" value="1"/>
</dbReference>
<dbReference type="SUPFAM" id="SSF51197">
    <property type="entry name" value="Clavaminate synthase-like"/>
    <property type="match status" value="1"/>
</dbReference>
<evidence type="ECO:0000256" key="2">
    <source>
        <dbReference type="ARBA" id="ARBA00023043"/>
    </source>
</evidence>
<sequence length="1035" mass="112658">MNDGWPGPSSAQRHLAESAQSVPRVDGAALAEDWDRSEPLCLQGLTADWSITRQQMEASKAIFRLRRSSTLHEHGYAGPMEREVTLAEYFQDALQGTDAVIFENDFLGQAPVGQGFLVPKVLQDIHGKPLFSAGRQDTGVGLHRHNESWLAQIEGRKAWILVPPDSPRPTEKAPWQYFSERPGRSQVCVVLPGEILFVPRGWWHGTWNLDDSFAVGWEAAEFPSEAVAAVLKNDSDALQRLEGEERLWALELCARSGNLEMLKQLHAMEPVGPEQAPAVAIAAARSGQVPILDFLASSGLEEMMLLHRHWWLPASGCRGTTALHEAASCGHVAAVRWLLQHGEAETVAEEDDAGCVALHLAATHGQHLALKALLHARCHPDTVHEASGTTALHQAAFGGHAPAAAVLLSARAAVNAGDALQQTPLHYAALRGHCDVLRVLLEHKAQVNCADLRRKTPLHHCAEGFQLQREVLVPLVSASPASLDRNLPALQLLLAARAELRQVDQDGRTACELALAAGHTDVVALLTPAAQKGPVGRWAAEKQQSQFADSDVLSSALRQDAVHVFEPQPAGLVPCFRSEVARKSTEPRFKYAGITAAQVCRGLEDQDVILTIEDWNRLSAPLVLGEAVTSFAELWKAAGERSVKLPICKRQGPRLEGLTKCTFNQIKRMRRVAGRREPRRTTGFAQLTRLGSVLSRATVTKSSSRSRSSSASPVPSKELRASPSKERQSYALARSSTLVSISKESNARSGGSEESGSKEAARQASKVSRASSRDAVARGQSLKRGASKTLSRSFSLRKTLNALTGWSEEDSTSQPGGTTLRNLAAYQSTMSMTRTNGTAGVSASDRTLFFGPVVGQLTIEQLILERSYTFLDYVRGGLELRMMLGIDFTRSNMDTMNPESLHSLCEKELATAYEDAICALGQVLRSYDTTGHYSVYGFGAKIPPSHTVCSNCFALTGDFLHPQARIGIWRGRPQWHRWYGRMPILRAACQGVGMDEKRGMFGAGVAAKLKTALTAREARVHAVSLVLKELTEEAK</sequence>
<dbReference type="Gene3D" id="2.60.120.650">
    <property type="entry name" value="Cupin"/>
    <property type="match status" value="1"/>
</dbReference>
<keyword evidence="7" id="KW-1185">Reference proteome</keyword>
<organism evidence="6 7">
    <name type="scientific">Effrenium voratum</name>
    <dbReference type="NCBI Taxonomy" id="2562239"/>
    <lineage>
        <taxon>Eukaryota</taxon>
        <taxon>Sar</taxon>
        <taxon>Alveolata</taxon>
        <taxon>Dinophyceae</taxon>
        <taxon>Suessiales</taxon>
        <taxon>Symbiodiniaceae</taxon>
        <taxon>Effrenium</taxon>
    </lineage>
</organism>
<protein>
    <recommendedName>
        <fullName evidence="5">JmjC domain-containing protein</fullName>
    </recommendedName>
</protein>
<proteinExistence type="predicted"/>
<dbReference type="Proteomes" id="UP001178507">
    <property type="component" value="Unassembled WGS sequence"/>
</dbReference>
<evidence type="ECO:0000313" key="6">
    <source>
        <dbReference type="EMBL" id="CAJ1401952.1"/>
    </source>
</evidence>
<evidence type="ECO:0000256" key="1">
    <source>
        <dbReference type="ARBA" id="ARBA00022737"/>
    </source>
</evidence>
<dbReference type="PROSITE" id="PS50297">
    <property type="entry name" value="ANK_REP_REGION"/>
    <property type="match status" value="3"/>
</dbReference>
<dbReference type="InterPro" id="IPR002110">
    <property type="entry name" value="Ankyrin_rpt"/>
</dbReference>
<feature type="compositionally biased region" description="Basic and acidic residues" evidence="4">
    <location>
        <begin position="717"/>
        <end position="728"/>
    </location>
</feature>
<gene>
    <name evidence="6" type="ORF">EVOR1521_LOCUS24972</name>
</gene>